<dbReference type="Gene3D" id="3.30.70.270">
    <property type="match status" value="1"/>
</dbReference>
<dbReference type="SUPFAM" id="SSF55073">
    <property type="entry name" value="Nucleotide cyclase"/>
    <property type="match status" value="1"/>
</dbReference>
<reference evidence="3 4" key="1">
    <citation type="submission" date="2020-07" db="EMBL/GenBank/DDBJ databases">
        <title>Sequencing the genomes of 1000 actinobacteria strains.</title>
        <authorList>
            <person name="Klenk H.-P."/>
        </authorList>
    </citation>
    <scope>NUCLEOTIDE SEQUENCE [LARGE SCALE GENOMIC DNA]</scope>
    <source>
        <strain evidence="3 4">DSM 103833</strain>
    </source>
</reference>
<name>A0A853BZM9_9ACTN</name>
<feature type="transmembrane region" description="Helical" evidence="1">
    <location>
        <begin position="154"/>
        <end position="173"/>
    </location>
</feature>
<feature type="transmembrane region" description="Helical" evidence="1">
    <location>
        <begin position="33"/>
        <end position="53"/>
    </location>
</feature>
<dbReference type="SMART" id="SM00267">
    <property type="entry name" value="GGDEF"/>
    <property type="match status" value="1"/>
</dbReference>
<accession>A0A853BZM9</accession>
<dbReference type="RefSeq" id="WP_218910169.1">
    <property type="nucleotide sequence ID" value="NZ_JACCFP010000001.1"/>
</dbReference>
<dbReference type="CDD" id="cd01949">
    <property type="entry name" value="GGDEF"/>
    <property type="match status" value="1"/>
</dbReference>
<dbReference type="InterPro" id="IPR000160">
    <property type="entry name" value="GGDEF_dom"/>
</dbReference>
<evidence type="ECO:0000256" key="1">
    <source>
        <dbReference type="SAM" id="Phobius"/>
    </source>
</evidence>
<dbReference type="InterPro" id="IPR043128">
    <property type="entry name" value="Rev_trsase/Diguanyl_cyclase"/>
</dbReference>
<dbReference type="GO" id="GO:0052621">
    <property type="term" value="F:diguanylate cyclase activity"/>
    <property type="evidence" value="ECO:0007669"/>
    <property type="project" value="TreeGrafter"/>
</dbReference>
<dbReference type="InterPro" id="IPR029787">
    <property type="entry name" value="Nucleotide_cyclase"/>
</dbReference>
<sequence>MDTLTLRIAFGVVALCVLVLFFVATYRPTRSAYSGWWCVSLAVFLTSAVLFLLNGTPVQVVANPLGNACAVFGATGVWAAARSLRSLEVPRRAMVAAPAVVLVASLLDDPANDVWTGGPFFLSGMALGFALAARELWLVRRGATPEGASGSQRSVAVASLFAISSVTAAFYVLRGAMLVAVGPEHPAFAYAFGSQVTTLLTMMMLVVVTFSMALLGHEQQTSELRVRATHDGLTGLLNRATFLEHAELAFRARPDGGTEGAVMVADLDGFKSLNDDFGHAVGDHALTIFGTACREVVGDHGVVGRLGGDEFALLLADGSRAELVAGAISRRFRAGIDDGPRTTISFGIAQIDRGIGVRDTIIRADVALYQAKAAGRDRAVRYEPTRVEAIRV</sequence>
<protein>
    <submittedName>
        <fullName evidence="3">Diguanylate cyclase (GGDEF)-like protein</fullName>
    </submittedName>
</protein>
<dbReference type="InterPro" id="IPR050469">
    <property type="entry name" value="Diguanylate_Cyclase"/>
</dbReference>
<evidence type="ECO:0000313" key="3">
    <source>
        <dbReference type="EMBL" id="NYJ00609.1"/>
    </source>
</evidence>
<dbReference type="PANTHER" id="PTHR45138">
    <property type="entry name" value="REGULATORY COMPONENTS OF SENSORY TRANSDUCTION SYSTEM"/>
    <property type="match status" value="1"/>
</dbReference>
<dbReference type="EMBL" id="JACCFP010000001">
    <property type="protein sequence ID" value="NYJ00609.1"/>
    <property type="molecule type" value="Genomic_DNA"/>
</dbReference>
<dbReference type="AlphaFoldDB" id="A0A853BZM9"/>
<feature type="transmembrane region" description="Helical" evidence="1">
    <location>
        <begin position="6"/>
        <end position="26"/>
    </location>
</feature>
<evidence type="ECO:0000259" key="2">
    <source>
        <dbReference type="PROSITE" id="PS50887"/>
    </source>
</evidence>
<proteinExistence type="predicted"/>
<feature type="transmembrane region" description="Helical" evidence="1">
    <location>
        <begin position="188"/>
        <end position="215"/>
    </location>
</feature>
<keyword evidence="4" id="KW-1185">Reference proteome</keyword>
<feature type="domain" description="GGDEF" evidence="2">
    <location>
        <begin position="258"/>
        <end position="384"/>
    </location>
</feature>
<comment type="caution">
    <text evidence="3">The sequence shown here is derived from an EMBL/GenBank/DDBJ whole genome shotgun (WGS) entry which is preliminary data.</text>
</comment>
<dbReference type="Proteomes" id="UP000530424">
    <property type="component" value="Unassembled WGS sequence"/>
</dbReference>
<dbReference type="Pfam" id="PF00990">
    <property type="entry name" value="GGDEF"/>
    <property type="match status" value="1"/>
</dbReference>
<dbReference type="PROSITE" id="PS50887">
    <property type="entry name" value="GGDEF"/>
    <property type="match status" value="1"/>
</dbReference>
<evidence type="ECO:0000313" key="4">
    <source>
        <dbReference type="Proteomes" id="UP000530424"/>
    </source>
</evidence>
<keyword evidence="1" id="KW-0812">Transmembrane</keyword>
<organism evidence="3 4">
    <name type="scientific">Nocardioides thalensis</name>
    <dbReference type="NCBI Taxonomy" id="1914755"/>
    <lineage>
        <taxon>Bacteria</taxon>
        <taxon>Bacillati</taxon>
        <taxon>Actinomycetota</taxon>
        <taxon>Actinomycetes</taxon>
        <taxon>Propionibacteriales</taxon>
        <taxon>Nocardioidaceae</taxon>
        <taxon>Nocardioides</taxon>
    </lineage>
</organism>
<dbReference type="NCBIfam" id="TIGR00254">
    <property type="entry name" value="GGDEF"/>
    <property type="match status" value="1"/>
</dbReference>
<gene>
    <name evidence="3" type="ORF">HNR19_001307</name>
</gene>
<dbReference type="PANTHER" id="PTHR45138:SF9">
    <property type="entry name" value="DIGUANYLATE CYCLASE DGCM-RELATED"/>
    <property type="match status" value="1"/>
</dbReference>
<keyword evidence="1" id="KW-0472">Membrane</keyword>
<keyword evidence="1" id="KW-1133">Transmembrane helix</keyword>
<feature type="transmembrane region" description="Helical" evidence="1">
    <location>
        <begin position="114"/>
        <end position="133"/>
    </location>
</feature>